<dbReference type="AlphaFoldDB" id="A0AAW1CWA8"/>
<keyword evidence="1" id="KW-1133">Transmembrane helix</keyword>
<organism evidence="2 3">
    <name type="scientific">Rhynocoris fuscipes</name>
    <dbReference type="NCBI Taxonomy" id="488301"/>
    <lineage>
        <taxon>Eukaryota</taxon>
        <taxon>Metazoa</taxon>
        <taxon>Ecdysozoa</taxon>
        <taxon>Arthropoda</taxon>
        <taxon>Hexapoda</taxon>
        <taxon>Insecta</taxon>
        <taxon>Pterygota</taxon>
        <taxon>Neoptera</taxon>
        <taxon>Paraneoptera</taxon>
        <taxon>Hemiptera</taxon>
        <taxon>Heteroptera</taxon>
        <taxon>Panheteroptera</taxon>
        <taxon>Cimicomorpha</taxon>
        <taxon>Reduviidae</taxon>
        <taxon>Harpactorinae</taxon>
        <taxon>Harpactorini</taxon>
        <taxon>Rhynocoris</taxon>
    </lineage>
</organism>
<name>A0AAW1CWA8_9HEMI</name>
<dbReference type="Proteomes" id="UP001461498">
    <property type="component" value="Unassembled WGS sequence"/>
</dbReference>
<dbReference type="EMBL" id="JAPXFL010000008">
    <property type="protein sequence ID" value="KAK9502741.1"/>
    <property type="molecule type" value="Genomic_DNA"/>
</dbReference>
<protein>
    <submittedName>
        <fullName evidence="2">Uncharacterized protein</fullName>
    </submittedName>
</protein>
<feature type="transmembrane region" description="Helical" evidence="1">
    <location>
        <begin position="51"/>
        <end position="83"/>
    </location>
</feature>
<feature type="transmembrane region" description="Helical" evidence="1">
    <location>
        <begin position="120"/>
        <end position="139"/>
    </location>
</feature>
<sequence>MKPYWPPGRNRRIKAWKHSSLWSKCKLYLSPFIKDFLLLRRQIPHPFIMKLIMLFGLIIMLIFPLLIIIFLAFLTVISFQLILNDSLLIQRYNVATSMQELFKTKITTEEDYLMYRIVRYYINKYIGLTSILLDIISMLREMYALML</sequence>
<proteinExistence type="predicted"/>
<keyword evidence="1" id="KW-0812">Transmembrane</keyword>
<accession>A0AAW1CWA8</accession>
<evidence type="ECO:0000313" key="2">
    <source>
        <dbReference type="EMBL" id="KAK9502741.1"/>
    </source>
</evidence>
<keyword evidence="3" id="KW-1185">Reference proteome</keyword>
<gene>
    <name evidence="2" type="ORF">O3M35_011451</name>
</gene>
<evidence type="ECO:0000313" key="3">
    <source>
        <dbReference type="Proteomes" id="UP001461498"/>
    </source>
</evidence>
<evidence type="ECO:0000256" key="1">
    <source>
        <dbReference type="SAM" id="Phobius"/>
    </source>
</evidence>
<reference evidence="2 3" key="1">
    <citation type="submission" date="2022-12" db="EMBL/GenBank/DDBJ databases">
        <title>Chromosome-level genome assembly of true bugs.</title>
        <authorList>
            <person name="Ma L."/>
            <person name="Li H."/>
        </authorList>
    </citation>
    <scope>NUCLEOTIDE SEQUENCE [LARGE SCALE GENOMIC DNA]</scope>
    <source>
        <strain evidence="2">Lab_2022b</strain>
    </source>
</reference>
<comment type="caution">
    <text evidence="2">The sequence shown here is derived from an EMBL/GenBank/DDBJ whole genome shotgun (WGS) entry which is preliminary data.</text>
</comment>
<keyword evidence="1" id="KW-0472">Membrane</keyword>